<dbReference type="Pfam" id="PF00144">
    <property type="entry name" value="Beta-lactamase"/>
    <property type="match status" value="1"/>
</dbReference>
<dbReference type="InterPro" id="IPR053212">
    <property type="entry name" value="DHP_3-monooxygenase"/>
</dbReference>
<reference evidence="3" key="1">
    <citation type="submission" date="2022-10" db="EMBL/GenBank/DDBJ databases">
        <title>Tapping the CABI collections for fungal endophytes: first genome assemblies for Collariella, Neodidymelliopsis, Ascochyta clinopodiicola, Didymella pomorum, Didymosphaeria variabile, Neocosmospora piperis and Neocucurbitaria cava.</title>
        <authorList>
            <person name="Hill R."/>
        </authorList>
    </citation>
    <scope>NUCLEOTIDE SEQUENCE</scope>
    <source>
        <strain evidence="3">IMI 360193</strain>
    </source>
</reference>
<dbReference type="SUPFAM" id="SSF56601">
    <property type="entry name" value="beta-lactamase/transpeptidase-like"/>
    <property type="match status" value="1"/>
</dbReference>
<dbReference type="Pfam" id="PF22607">
    <property type="entry name" value="FAD_binding-like"/>
    <property type="match status" value="1"/>
</dbReference>
<dbReference type="InterPro" id="IPR001466">
    <property type="entry name" value="Beta-lactam-related"/>
</dbReference>
<accession>A0A9W8X3W6</accession>
<dbReference type="SUPFAM" id="SSF54373">
    <property type="entry name" value="FAD-linked reductases, C-terminal domain"/>
    <property type="match status" value="1"/>
</dbReference>
<dbReference type="InterPro" id="IPR036188">
    <property type="entry name" value="FAD/NAD-bd_sf"/>
</dbReference>
<dbReference type="SUPFAM" id="SSF51905">
    <property type="entry name" value="FAD/NAD(P)-binding domain"/>
    <property type="match status" value="1"/>
</dbReference>
<sequence length="888" mass="98917">MAHATAAFDKNVEKLIDEWKVPGLGVAIVRGDQIHAKGYGVANLDGTLCTADTLFDCASTSKSFTAACVALLVDDEAYPDVQWRTPVSELLPDDFLCPDPYLTANITIEDILSHRTGEPGHDDALFGTKAAQPDNAKSITRKMRDLPFNKPLRTDYQYSNLMFTVATHLIETVTGQPYPSFVGKRIWEPLGMTNTYHDVPGVEAGNARDRLAMGYHWDKEARKYLEAPSYAQPEGQGAGCVFSSAADYAKWVRALVQRSGPLSEDTHKALVKGRVIVPFEGNDALPFYGRALYALGIVTESYRGHLVVGHDGSFEGFKAMMRFLPGHNWGVVVFGNSDDAFYVHQILLHQLVDDVLKVPQDERTDWPIYWRKCRADEDRDDEREEPELLPSKSREPLAVPLEELAGTYFNADRDMPFILKFDHLSGTAFVADQKYLFGMNRRKIKAEFGMDEDGTVQRLGIPLCGEMEAFDLDDMTPAQPKNIAIVGGSLGGLLTGVALKHLRKDLNIRILERNPTPLLHDQGAGVVAGRAVQEFFEKHDRTKTPLAVPSYQRLYLDRTGNVIDRENSEQHMTSWDLLYHLLRTNFDGVDSEYAKPPAPDAHEGITTYDYGHQVTDIDFQKPEALSIKATTSKGEDVTFDADLLIGADGPSSTIRKYIDSGVQRKYAGYVAWRGTVPETQVSQAAADVFVEKFPFFHTKGIQILAYTIPGQNGTVEPRKRLLNWVWYVNYKEDSPEHVELMTDKDGKRHHITLPPGGITESVWERQKKIASDVLPPQFAELVNKTEVPFIQAITDVVSPAAVLPKDNRVLLIGDALAGFRPHTAASTNQAALDAMELAGAIDRILEGEDRKKVLKDWEKNVLDYAHSMQQHGVDIGNQSQFGLHPLRG</sequence>
<dbReference type="EMBL" id="JAPEUV010000019">
    <property type="protein sequence ID" value="KAJ4339974.1"/>
    <property type="molecule type" value="Genomic_DNA"/>
</dbReference>
<feature type="domain" description="Beta-lactamase-related" evidence="1">
    <location>
        <begin position="8"/>
        <end position="339"/>
    </location>
</feature>
<feature type="domain" description="2,6-dihydroxypyridine 3-monooxygenase substrate binding" evidence="2">
    <location>
        <begin position="666"/>
        <end position="795"/>
    </location>
</feature>
<proteinExistence type="predicted"/>
<evidence type="ECO:0008006" key="5">
    <source>
        <dbReference type="Google" id="ProtNLM"/>
    </source>
</evidence>
<gene>
    <name evidence="3" type="ORF">N0V87_002913</name>
</gene>
<evidence type="ECO:0000259" key="2">
    <source>
        <dbReference type="Pfam" id="PF22607"/>
    </source>
</evidence>
<evidence type="ECO:0000259" key="1">
    <source>
        <dbReference type="Pfam" id="PF00144"/>
    </source>
</evidence>
<dbReference type="Gene3D" id="3.40.710.10">
    <property type="entry name" value="DD-peptidase/beta-lactamase superfamily"/>
    <property type="match status" value="1"/>
</dbReference>
<keyword evidence="4" id="KW-1185">Reference proteome</keyword>
<dbReference type="Gene3D" id="3.50.50.60">
    <property type="entry name" value="FAD/NAD(P)-binding domain"/>
    <property type="match status" value="1"/>
</dbReference>
<organism evidence="3 4">
    <name type="scientific">Didymella glomerata</name>
    <dbReference type="NCBI Taxonomy" id="749621"/>
    <lineage>
        <taxon>Eukaryota</taxon>
        <taxon>Fungi</taxon>
        <taxon>Dikarya</taxon>
        <taxon>Ascomycota</taxon>
        <taxon>Pezizomycotina</taxon>
        <taxon>Dothideomycetes</taxon>
        <taxon>Pleosporomycetidae</taxon>
        <taxon>Pleosporales</taxon>
        <taxon>Pleosporineae</taxon>
        <taxon>Didymellaceae</taxon>
        <taxon>Didymella</taxon>
    </lineage>
</organism>
<dbReference type="InterPro" id="IPR054707">
    <property type="entry name" value="DhpH_subs-bd"/>
</dbReference>
<name>A0A9W8X3W6_9PLEO</name>
<dbReference type="AlphaFoldDB" id="A0A9W8X3W6"/>
<dbReference type="OrthoDB" id="16820at2759"/>
<dbReference type="InterPro" id="IPR012338">
    <property type="entry name" value="Beta-lactam/transpept-like"/>
</dbReference>
<dbReference type="Proteomes" id="UP001140562">
    <property type="component" value="Unassembled WGS sequence"/>
</dbReference>
<dbReference type="PANTHER" id="PTHR47469:SF2">
    <property type="entry name" value="OS06G0597600 PROTEIN"/>
    <property type="match status" value="1"/>
</dbReference>
<evidence type="ECO:0000313" key="3">
    <source>
        <dbReference type="EMBL" id="KAJ4339974.1"/>
    </source>
</evidence>
<comment type="caution">
    <text evidence="3">The sequence shown here is derived from an EMBL/GenBank/DDBJ whole genome shotgun (WGS) entry which is preliminary data.</text>
</comment>
<dbReference type="Gene3D" id="3.30.9.60">
    <property type="match status" value="1"/>
</dbReference>
<protein>
    <recommendedName>
        <fullName evidence="5">Beta-lactamase-related domain-containing protein</fullName>
    </recommendedName>
</protein>
<evidence type="ECO:0000313" key="4">
    <source>
        <dbReference type="Proteomes" id="UP001140562"/>
    </source>
</evidence>
<dbReference type="PANTHER" id="PTHR47469">
    <property type="entry name" value="MONOOXYGENASE-LIKE"/>
    <property type="match status" value="1"/>
</dbReference>